<organism evidence="3 4">
    <name type="scientific">Segatella copri</name>
    <dbReference type="NCBI Taxonomy" id="165179"/>
    <lineage>
        <taxon>Bacteria</taxon>
        <taxon>Pseudomonadati</taxon>
        <taxon>Bacteroidota</taxon>
        <taxon>Bacteroidia</taxon>
        <taxon>Bacteroidales</taxon>
        <taxon>Prevotellaceae</taxon>
        <taxon>Segatella</taxon>
    </lineage>
</organism>
<feature type="signal peptide" evidence="2">
    <location>
        <begin position="1"/>
        <end position="23"/>
    </location>
</feature>
<evidence type="ECO:0000313" key="4">
    <source>
        <dbReference type="Proteomes" id="UP001205531"/>
    </source>
</evidence>
<dbReference type="AlphaFoldDB" id="A0AAW5IKF3"/>
<dbReference type="InterPro" id="IPR008969">
    <property type="entry name" value="CarboxyPept-like_regulatory"/>
</dbReference>
<dbReference type="Proteomes" id="UP001205531">
    <property type="component" value="Unassembled WGS sequence"/>
</dbReference>
<dbReference type="EMBL" id="JANDWZ010000037">
    <property type="protein sequence ID" value="MCP9565499.1"/>
    <property type="molecule type" value="Genomic_DNA"/>
</dbReference>
<evidence type="ECO:0000256" key="1">
    <source>
        <dbReference type="SAM" id="MobiDB-lite"/>
    </source>
</evidence>
<feature type="region of interest" description="Disordered" evidence="1">
    <location>
        <begin position="594"/>
        <end position="613"/>
    </location>
</feature>
<dbReference type="RefSeq" id="WP_254953692.1">
    <property type="nucleotide sequence ID" value="NZ_JANDWY010000034.1"/>
</dbReference>
<feature type="chain" id="PRO_5043789767" evidence="2">
    <location>
        <begin position="24"/>
        <end position="803"/>
    </location>
</feature>
<keyword evidence="2" id="KW-0732">Signal</keyword>
<comment type="caution">
    <text evidence="3">The sequence shown here is derived from an EMBL/GenBank/DDBJ whole genome shotgun (WGS) entry which is preliminary data.</text>
</comment>
<dbReference type="Gene3D" id="2.60.40.1120">
    <property type="entry name" value="Carboxypeptidase-like, regulatory domain"/>
    <property type="match status" value="1"/>
</dbReference>
<name>A0AAW5IKF3_9BACT</name>
<dbReference type="SUPFAM" id="SSF49464">
    <property type="entry name" value="Carboxypeptidase regulatory domain-like"/>
    <property type="match status" value="1"/>
</dbReference>
<evidence type="ECO:0000256" key="2">
    <source>
        <dbReference type="SAM" id="SignalP"/>
    </source>
</evidence>
<feature type="compositionally biased region" description="Acidic residues" evidence="1">
    <location>
        <begin position="597"/>
        <end position="612"/>
    </location>
</feature>
<protein>
    <submittedName>
        <fullName evidence="3">Carboxypeptidase-like regulatory domain-containing protein</fullName>
    </submittedName>
</protein>
<accession>A0AAW5IKF3</accession>
<gene>
    <name evidence="3" type="ORF">NNC64_13240</name>
</gene>
<dbReference type="GO" id="GO:0004180">
    <property type="term" value="F:carboxypeptidase activity"/>
    <property type="evidence" value="ECO:0007669"/>
    <property type="project" value="UniProtKB-KW"/>
</dbReference>
<evidence type="ECO:0000313" key="3">
    <source>
        <dbReference type="EMBL" id="MCP9565499.1"/>
    </source>
</evidence>
<sequence>MRRKIHSLTFVFMALLMMLMTFASCSKLQDLLNEGDDDDDDDGGINPPELVEGRMEDIALSGIVRDASGTPIEGVSIVSGSSVATTNTDGFFEFDQIQVVSVQNDRSVVRFSKAGYFDVVRSMDADDDAADGASWEVVMCKKENNDFTSIKTYSSSSDQTLQAGEMKIDMPQDGYKVDGTGAGYTGKVKSEMVYLDPNNERFAEMMPGGDLAAVRSDNSSAQLVSYGMTDLNMYAENGDKLQLKDGCKAKLTFPIPAGMDKNPPASIPLWSFNEKTGLWEEEGSAQLQGNVYVGEVAHFSWVNLDDPEQLATVCGYVKDDTGKPLPGVRLNIGQLQSPTLIGSDGYYEQKVPANTKFNIIVKSHYYGSSGQNSTAKVSAISPGVKHQVDIILPHMVRVYGQVTDEQGTGIRASVWVKTDKYKSQVCQTDKDGNFYIYIPKDVRGNATAYARNYKGEEVAKDIIITDDDICVYHQIKGSGSAGDNMIHIYSDVMGDAEWSVPTYTSLLSGVIVVDDTLTLMSDETAAVNLNITVPHYDKEKTTYTDGVSAWVENPKAKHLFVSPQEKEMKCTVQRNGSNFVFSLEGYGVYMKLPSNDSDADDDNEQESAEEGDENAKLIGKDMSFQLYAIAKSLSAIKPVDAGFPSFTPQLEAKAPFALLFTECGKFSKGGEIFYNGGSSDYQTLKNAAAKQGFTNLGEDNEDGYLSVYFYSAKKKGLVLLEYNPKASGITGKTCWTNAEEQAPIYIMVLDGVTEDMLEKMFEEDDDDTRSTRVTARRHFNLISKCKFDGFKKKKIFKKLARLR</sequence>
<dbReference type="PROSITE" id="PS51257">
    <property type="entry name" value="PROKAR_LIPOPROTEIN"/>
    <property type="match status" value="1"/>
</dbReference>
<reference evidence="3" key="1">
    <citation type="submission" date="2022-07" db="EMBL/GenBank/DDBJ databases">
        <title>Prevotella copri.</title>
        <authorList>
            <person name="Yang C."/>
        </authorList>
    </citation>
    <scope>NUCLEOTIDE SEQUENCE</scope>
    <source>
        <strain evidence="3">HF2107</strain>
    </source>
</reference>
<keyword evidence="3" id="KW-0378">Hydrolase</keyword>
<proteinExistence type="predicted"/>
<keyword evidence="3" id="KW-0121">Carboxypeptidase</keyword>
<keyword evidence="3" id="KW-0645">Protease</keyword>